<gene>
    <name evidence="2" type="ORF">SPRG_13973</name>
</gene>
<protein>
    <submittedName>
        <fullName evidence="2">Uncharacterized protein</fullName>
    </submittedName>
</protein>
<feature type="signal peptide" evidence="1">
    <location>
        <begin position="1"/>
        <end position="16"/>
    </location>
</feature>
<reference evidence="2 3" key="1">
    <citation type="journal article" date="2013" name="PLoS Genet.">
        <title>Distinctive expansion of potential virulence genes in the genome of the oomycete fish pathogen Saprolegnia parasitica.</title>
        <authorList>
            <person name="Jiang R.H."/>
            <person name="de Bruijn I."/>
            <person name="Haas B.J."/>
            <person name="Belmonte R."/>
            <person name="Lobach L."/>
            <person name="Christie J."/>
            <person name="van den Ackerveken G."/>
            <person name="Bottin A."/>
            <person name="Bulone V."/>
            <person name="Diaz-Moreno S.M."/>
            <person name="Dumas B."/>
            <person name="Fan L."/>
            <person name="Gaulin E."/>
            <person name="Govers F."/>
            <person name="Grenville-Briggs L.J."/>
            <person name="Horner N.R."/>
            <person name="Levin J.Z."/>
            <person name="Mammella M."/>
            <person name="Meijer H.J."/>
            <person name="Morris P."/>
            <person name="Nusbaum C."/>
            <person name="Oome S."/>
            <person name="Phillips A.J."/>
            <person name="van Rooyen D."/>
            <person name="Rzeszutek E."/>
            <person name="Saraiva M."/>
            <person name="Secombes C.J."/>
            <person name="Seidl M.F."/>
            <person name="Snel B."/>
            <person name="Stassen J.H."/>
            <person name="Sykes S."/>
            <person name="Tripathy S."/>
            <person name="van den Berg H."/>
            <person name="Vega-Arreguin J.C."/>
            <person name="Wawra S."/>
            <person name="Young S.K."/>
            <person name="Zeng Q."/>
            <person name="Dieguez-Uribeondo J."/>
            <person name="Russ C."/>
            <person name="Tyler B.M."/>
            <person name="van West P."/>
        </authorList>
    </citation>
    <scope>NUCLEOTIDE SEQUENCE [LARGE SCALE GENOMIC DNA]</scope>
    <source>
        <strain evidence="2 3">CBS 223.65</strain>
    </source>
</reference>
<organism evidence="2 3">
    <name type="scientific">Saprolegnia parasitica (strain CBS 223.65)</name>
    <dbReference type="NCBI Taxonomy" id="695850"/>
    <lineage>
        <taxon>Eukaryota</taxon>
        <taxon>Sar</taxon>
        <taxon>Stramenopiles</taxon>
        <taxon>Oomycota</taxon>
        <taxon>Saprolegniomycetes</taxon>
        <taxon>Saprolegniales</taxon>
        <taxon>Saprolegniaceae</taxon>
        <taxon>Saprolegnia</taxon>
    </lineage>
</organism>
<dbReference type="GeneID" id="24135808"/>
<dbReference type="EMBL" id="KK583322">
    <property type="protein sequence ID" value="KDO20147.1"/>
    <property type="molecule type" value="Genomic_DNA"/>
</dbReference>
<keyword evidence="3" id="KW-1185">Reference proteome</keyword>
<accession>A0A067C023</accession>
<evidence type="ECO:0000313" key="3">
    <source>
        <dbReference type="Proteomes" id="UP000030745"/>
    </source>
</evidence>
<sequence length="161" mass="17444">MPRLLSLGLLAGFVLCTSLRLDSELPVVQHRQLQTLKSTCSVYSTANTTSKESVLTYVCLAVPTAGASDHFKVYLLHRDTSYLAFEQGVPYACENLDCDLDRAGTAYETPIRCLQLQRLGLLDRADAVANDTCAPGSNIDTDTNNSPATRDIKHDATGCMG</sequence>
<feature type="chain" id="PRO_5001633902" evidence="1">
    <location>
        <begin position="17"/>
        <end position="161"/>
    </location>
</feature>
<proteinExistence type="predicted"/>
<evidence type="ECO:0000256" key="1">
    <source>
        <dbReference type="SAM" id="SignalP"/>
    </source>
</evidence>
<name>A0A067C023_SAPPC</name>
<dbReference type="RefSeq" id="XP_012209141.1">
    <property type="nucleotide sequence ID" value="XM_012353751.1"/>
</dbReference>
<dbReference type="Proteomes" id="UP000030745">
    <property type="component" value="Unassembled WGS sequence"/>
</dbReference>
<dbReference type="VEuPathDB" id="FungiDB:SPRG_13973"/>
<dbReference type="OrthoDB" id="10518172at2759"/>
<evidence type="ECO:0000313" key="2">
    <source>
        <dbReference type="EMBL" id="KDO20147.1"/>
    </source>
</evidence>
<keyword evidence="1" id="KW-0732">Signal</keyword>
<dbReference type="OMA" id="VEHATRF"/>
<dbReference type="AlphaFoldDB" id="A0A067C023"/>
<dbReference type="KEGG" id="spar:SPRG_13973"/>